<dbReference type="GeneID" id="64766366"/>
<dbReference type="KEGG" id="vg:64766366"/>
<sequence length="248" mass="27562">MMMIAYRGKDGCKSTRCTRPPKLQSKSCFGYHCGKCDQPSSLQGHDKCPILTAWPLGTRVVDALGAWLGAGTVVGIDVECPAGEPAYLMYTVRLDVSDPVAPGSGNTIYVGENRLWREGVPLRPKSKYEPGEVVYFNQHPFDQGVVQTKQYRGVLTSKDGHHKTANGRWYYRVDFGATTRSLMAEYQLHRDGEAFNEIPPDPEYRPEPATPRSLTQVARDIRAARGNVQETIELSVEIADLILGEDDE</sequence>
<name>A0A2P1JXK9_9CAUD</name>
<dbReference type="Proteomes" id="UP000241290">
    <property type="component" value="Genome"/>
</dbReference>
<proteinExistence type="predicted"/>
<protein>
    <submittedName>
        <fullName evidence="1">Uncharacterized protein</fullName>
    </submittedName>
</protein>
<evidence type="ECO:0000313" key="1">
    <source>
        <dbReference type="EMBL" id="AVO25044.1"/>
    </source>
</evidence>
<reference evidence="2" key="1">
    <citation type="submission" date="2018-02" db="EMBL/GenBank/DDBJ databases">
        <authorList>
            <person name="Cohen D.B."/>
            <person name="Kent A.D."/>
        </authorList>
    </citation>
    <scope>NUCLEOTIDE SEQUENCE [LARGE SCALE GENOMIC DNA]</scope>
</reference>
<dbReference type="EMBL" id="MG962366">
    <property type="protein sequence ID" value="AVO25044.1"/>
    <property type="molecule type" value="Genomic_DNA"/>
</dbReference>
<organism evidence="1 2">
    <name type="scientific">Rhodococcus phage Finch</name>
    <dbReference type="NCBI Taxonomy" id="2094144"/>
    <lineage>
        <taxon>Viruses</taxon>
        <taxon>Duplodnaviria</taxon>
        <taxon>Heunggongvirae</taxon>
        <taxon>Uroviricota</taxon>
        <taxon>Caudoviricetes</taxon>
        <taxon>Finchvirus</taxon>
        <taxon>Finchvirus finch</taxon>
    </lineage>
</organism>
<gene>
    <name evidence="1" type="primary">113</name>
    <name evidence="1" type="ORF">SEA_FINCH_113</name>
</gene>
<keyword evidence="2" id="KW-1185">Reference proteome</keyword>
<dbReference type="RefSeq" id="YP_010059135.1">
    <property type="nucleotide sequence ID" value="NC_054724.1"/>
</dbReference>
<accession>A0A2P1JXK9</accession>
<evidence type="ECO:0000313" key="2">
    <source>
        <dbReference type="Proteomes" id="UP000241290"/>
    </source>
</evidence>